<evidence type="ECO:0000313" key="2">
    <source>
        <dbReference type="EMBL" id="GFT65183.1"/>
    </source>
</evidence>
<dbReference type="EMBL" id="BMAW01088985">
    <property type="protein sequence ID" value="GFS37543.1"/>
    <property type="molecule type" value="Genomic_DNA"/>
</dbReference>
<protein>
    <submittedName>
        <fullName evidence="2">Uncharacterized protein</fullName>
    </submittedName>
</protein>
<proteinExistence type="predicted"/>
<evidence type="ECO:0000313" key="3">
    <source>
        <dbReference type="Proteomes" id="UP000887013"/>
    </source>
</evidence>
<organism evidence="2 3">
    <name type="scientific">Nephila pilipes</name>
    <name type="common">Giant wood spider</name>
    <name type="synonym">Nephila maculata</name>
    <dbReference type="NCBI Taxonomy" id="299642"/>
    <lineage>
        <taxon>Eukaryota</taxon>
        <taxon>Metazoa</taxon>
        <taxon>Ecdysozoa</taxon>
        <taxon>Arthropoda</taxon>
        <taxon>Chelicerata</taxon>
        <taxon>Arachnida</taxon>
        <taxon>Araneae</taxon>
        <taxon>Araneomorphae</taxon>
        <taxon>Entelegynae</taxon>
        <taxon>Araneoidea</taxon>
        <taxon>Nephilidae</taxon>
        <taxon>Nephila</taxon>
    </lineage>
</organism>
<dbReference type="Proteomes" id="UP000887013">
    <property type="component" value="Unassembled WGS sequence"/>
</dbReference>
<evidence type="ECO:0000313" key="1">
    <source>
        <dbReference type="EMBL" id="GFS37543.1"/>
    </source>
</evidence>
<dbReference type="AlphaFoldDB" id="A0A8X6PHM4"/>
<name>A0A8X6PHM4_NEPPI</name>
<feature type="non-terminal residue" evidence="2">
    <location>
        <position position="1"/>
    </location>
</feature>
<accession>A0A8X6PHM4</accession>
<comment type="caution">
    <text evidence="2">The sequence shown here is derived from an EMBL/GenBank/DDBJ whole genome shotgun (WGS) entry which is preliminary data.</text>
</comment>
<keyword evidence="3" id="KW-1185">Reference proteome</keyword>
<reference evidence="2" key="1">
    <citation type="submission" date="2020-08" db="EMBL/GenBank/DDBJ databases">
        <title>Multicomponent nature underlies the extraordinary mechanical properties of spider dragline silk.</title>
        <authorList>
            <person name="Kono N."/>
            <person name="Nakamura H."/>
            <person name="Mori M."/>
            <person name="Yoshida Y."/>
            <person name="Ohtoshi R."/>
            <person name="Malay A.D."/>
            <person name="Moran D.A.P."/>
            <person name="Tomita M."/>
            <person name="Numata K."/>
            <person name="Arakawa K."/>
        </authorList>
    </citation>
    <scope>NUCLEOTIDE SEQUENCE</scope>
</reference>
<dbReference type="EMBL" id="BMAW01019777">
    <property type="protein sequence ID" value="GFT65183.1"/>
    <property type="molecule type" value="Genomic_DNA"/>
</dbReference>
<gene>
    <name evidence="2" type="ORF">NPIL_147381</name>
    <name evidence="1" type="ORF">NPIL_343881</name>
</gene>
<sequence length="84" mass="9940">LPLIDHHPEGKECRLRHYVLQLNPRGFWKQSDSEGRIKVPLRLIYCRQKPEIMNISEMSSPDVINCRQDDPTIYVSEVPSKWDH</sequence>